<dbReference type="Gene3D" id="3.90.25.10">
    <property type="entry name" value="UDP-galactose 4-epimerase, domain 1"/>
    <property type="match status" value="1"/>
</dbReference>
<dbReference type="InterPro" id="IPR036291">
    <property type="entry name" value="NAD(P)-bd_dom_sf"/>
</dbReference>
<dbReference type="Pfam" id="PF04321">
    <property type="entry name" value="RmlD_sub_bind"/>
    <property type="match status" value="1"/>
</dbReference>
<dbReference type="Proteomes" id="UP000051861">
    <property type="component" value="Unassembled WGS sequence"/>
</dbReference>
<evidence type="ECO:0000313" key="5">
    <source>
        <dbReference type="Proteomes" id="UP000051861"/>
    </source>
</evidence>
<accession>A0A0S7Y374</accession>
<dbReference type="GO" id="GO:0019305">
    <property type="term" value="P:dTDP-rhamnose biosynthetic process"/>
    <property type="evidence" value="ECO:0007669"/>
    <property type="project" value="UniProtKB-UniPathway"/>
</dbReference>
<comment type="pathway">
    <text evidence="2">Carbohydrate biosynthesis; dTDP-L-rhamnose biosynthesis.</text>
</comment>
<keyword evidence="2" id="KW-0560">Oxidoreductase</keyword>
<dbReference type="GO" id="GO:0008831">
    <property type="term" value="F:dTDP-4-dehydrorhamnose reductase activity"/>
    <property type="evidence" value="ECO:0007669"/>
    <property type="project" value="UniProtKB-EC"/>
</dbReference>
<proteinExistence type="inferred from homology"/>
<name>A0A0S7Y374_UNCSA</name>
<gene>
    <name evidence="4" type="ORF">AMJ44_04510</name>
</gene>
<dbReference type="EMBL" id="LIZX01000030">
    <property type="protein sequence ID" value="KPJ69189.1"/>
    <property type="molecule type" value="Genomic_DNA"/>
</dbReference>
<dbReference type="PATRIC" id="fig|1703775.3.peg.1351"/>
<sequence>MKILIIGADGQLGTDLCKVIPKEEQIPLTIKDIDITDKEKTFQVIKKHAPDVVINTAAYHNVDKCEDEPALAFAVNAEGVKHVAEACKQAKAVLVHISTDYVFNGEKGSPYVETDSPNPLSVYAKSKYTGEQNVKDVLEKHFIVRSTGLYGVAGCLGKGGTNFVEGMLKRAASQPELKVVTDEVLSPTYTFDLASKINQLIRTKHYGLYHIVNHGECSWYEFTSKIFELLDRKITIHKTSSAEFKTKAKRPKYSVLKNANLEKLGMDDLRPWPEALKAYLMEKGHLPAGKAALKSS</sequence>
<comment type="function">
    <text evidence="2">Catalyzes the reduction of dTDP-6-deoxy-L-lyxo-4-hexulose to yield dTDP-L-rhamnose.</text>
</comment>
<evidence type="ECO:0000259" key="3">
    <source>
        <dbReference type="Pfam" id="PF04321"/>
    </source>
</evidence>
<comment type="caution">
    <text evidence="4">The sequence shown here is derived from an EMBL/GenBank/DDBJ whole genome shotgun (WGS) entry which is preliminary data.</text>
</comment>
<evidence type="ECO:0000256" key="1">
    <source>
        <dbReference type="ARBA" id="ARBA00010944"/>
    </source>
</evidence>
<evidence type="ECO:0000313" key="4">
    <source>
        <dbReference type="EMBL" id="KPJ69189.1"/>
    </source>
</evidence>
<dbReference type="AlphaFoldDB" id="A0A0S7Y374"/>
<reference evidence="4 5" key="1">
    <citation type="journal article" date="2015" name="Microbiome">
        <title>Genomic resolution of linkages in carbon, nitrogen, and sulfur cycling among widespread estuary sediment bacteria.</title>
        <authorList>
            <person name="Baker B.J."/>
            <person name="Lazar C.S."/>
            <person name="Teske A.P."/>
            <person name="Dick G.J."/>
        </authorList>
    </citation>
    <scope>NUCLEOTIDE SEQUENCE [LARGE SCALE GENOMIC DNA]</scope>
    <source>
        <strain evidence="4">DG_54_3</strain>
    </source>
</reference>
<dbReference type="InterPro" id="IPR005913">
    <property type="entry name" value="dTDP_dehydrorham_reduct"/>
</dbReference>
<feature type="domain" description="RmlD-like substrate binding" evidence="3">
    <location>
        <begin position="1"/>
        <end position="282"/>
    </location>
</feature>
<comment type="similarity">
    <text evidence="1 2">Belongs to the dTDP-4-dehydrorhamnose reductase family.</text>
</comment>
<evidence type="ECO:0000256" key="2">
    <source>
        <dbReference type="RuleBase" id="RU364082"/>
    </source>
</evidence>
<keyword evidence="2" id="KW-0521">NADP</keyword>
<dbReference type="NCBIfam" id="TIGR01214">
    <property type="entry name" value="rmlD"/>
    <property type="match status" value="1"/>
</dbReference>
<dbReference type="UniPathway" id="UPA00124"/>
<dbReference type="SUPFAM" id="SSF51735">
    <property type="entry name" value="NAD(P)-binding Rossmann-fold domains"/>
    <property type="match status" value="1"/>
</dbReference>
<organism evidence="4 5">
    <name type="scientific">candidate division WOR-1 bacterium DG_54_3</name>
    <dbReference type="NCBI Taxonomy" id="1703775"/>
    <lineage>
        <taxon>Bacteria</taxon>
        <taxon>Bacillati</taxon>
        <taxon>Saganbacteria</taxon>
    </lineage>
</organism>
<dbReference type="PANTHER" id="PTHR10491">
    <property type="entry name" value="DTDP-4-DEHYDRORHAMNOSE REDUCTASE"/>
    <property type="match status" value="1"/>
</dbReference>
<dbReference type="Gene3D" id="3.40.50.720">
    <property type="entry name" value="NAD(P)-binding Rossmann-like Domain"/>
    <property type="match status" value="1"/>
</dbReference>
<dbReference type="GO" id="GO:0005829">
    <property type="term" value="C:cytosol"/>
    <property type="evidence" value="ECO:0007669"/>
    <property type="project" value="TreeGrafter"/>
</dbReference>
<protein>
    <recommendedName>
        <fullName evidence="2">dTDP-4-dehydrorhamnose reductase</fullName>
        <ecNumber evidence="2">1.1.1.133</ecNumber>
    </recommendedName>
</protein>
<dbReference type="PANTHER" id="PTHR10491:SF4">
    <property type="entry name" value="METHIONINE ADENOSYLTRANSFERASE 2 SUBUNIT BETA"/>
    <property type="match status" value="1"/>
</dbReference>
<dbReference type="InterPro" id="IPR029903">
    <property type="entry name" value="RmlD-like-bd"/>
</dbReference>
<dbReference type="EC" id="1.1.1.133" evidence="2"/>
<dbReference type="CDD" id="cd05254">
    <property type="entry name" value="dTDP_HR_like_SDR_e"/>
    <property type="match status" value="1"/>
</dbReference>